<name>A0A1W1WNY9_SULTA</name>
<dbReference type="OrthoDB" id="10002381at2"/>
<proteinExistence type="predicted"/>
<keyword evidence="2" id="KW-1185">Reference proteome</keyword>
<reference evidence="2" key="1">
    <citation type="submission" date="2017-04" db="EMBL/GenBank/DDBJ databases">
        <authorList>
            <person name="Varghese N."/>
            <person name="Submissions S."/>
        </authorList>
    </citation>
    <scope>NUCLEOTIDE SEQUENCE [LARGE SCALE GENOMIC DNA]</scope>
    <source>
        <strain evidence="2">DSM 9293</strain>
    </source>
</reference>
<gene>
    <name evidence="1" type="ORF">SAMN00768000_3605</name>
</gene>
<dbReference type="Proteomes" id="UP000192660">
    <property type="component" value="Unassembled WGS sequence"/>
</dbReference>
<organism evidence="1 2">
    <name type="scientific">Sulfobacillus thermosulfidooxidans (strain DSM 9293 / VKM B-1269 / AT-1)</name>
    <dbReference type="NCBI Taxonomy" id="929705"/>
    <lineage>
        <taxon>Bacteria</taxon>
        <taxon>Bacillati</taxon>
        <taxon>Bacillota</taxon>
        <taxon>Clostridia</taxon>
        <taxon>Eubacteriales</taxon>
        <taxon>Clostridiales Family XVII. Incertae Sedis</taxon>
        <taxon>Sulfobacillus</taxon>
    </lineage>
</organism>
<evidence type="ECO:0000313" key="1">
    <source>
        <dbReference type="EMBL" id="SMC08034.1"/>
    </source>
</evidence>
<dbReference type="EMBL" id="FWWY01000002">
    <property type="protein sequence ID" value="SMC08034.1"/>
    <property type="molecule type" value="Genomic_DNA"/>
</dbReference>
<accession>A0A1W1WNY9</accession>
<protein>
    <submittedName>
        <fullName evidence="1">Uncharacterized protein</fullName>
    </submittedName>
</protein>
<dbReference type="RefSeq" id="WP_084662065.1">
    <property type="nucleotide sequence ID" value="NZ_FWWY01000002.1"/>
</dbReference>
<evidence type="ECO:0000313" key="2">
    <source>
        <dbReference type="Proteomes" id="UP000192660"/>
    </source>
</evidence>
<sequence length="74" mass="8033">MTDPTPPFATFSTQCPYCHTTDTLHIIGGCFTTSGIPLSADGFALNDAHALETFDELIQCQHCRAVFSADVIRL</sequence>
<dbReference type="AlphaFoldDB" id="A0A1W1WNY9"/>